<reference evidence="1" key="1">
    <citation type="journal article" date="2023" name="Plant J.">
        <title>The genome of the king protea, Protea cynaroides.</title>
        <authorList>
            <person name="Chang J."/>
            <person name="Duong T.A."/>
            <person name="Schoeman C."/>
            <person name="Ma X."/>
            <person name="Roodt D."/>
            <person name="Barker N."/>
            <person name="Li Z."/>
            <person name="Van de Peer Y."/>
            <person name="Mizrachi E."/>
        </authorList>
    </citation>
    <scope>NUCLEOTIDE SEQUENCE</scope>
    <source>
        <tissue evidence="1">Young leaves</tissue>
    </source>
</reference>
<sequence length="161" mass="18102">MTFVIPMDSDFTLYTWLVLFCKSLQEGPPSLRRKVFSLVAFLCWSLWQARNELYFDHKDSTPLTVVWRAETAWKEFTAAHVLVPDVNSSLPLFSSPASRWFPPRIGIFSLTTDAALDSAYHQGGIGFLIRNHAGSPQLALLELSFFHSVSVIPRLTLRGGG</sequence>
<name>A0A9Q0QZS1_9MAGN</name>
<protein>
    <submittedName>
        <fullName evidence="1">Uncharacterized protein</fullName>
    </submittedName>
</protein>
<evidence type="ECO:0000313" key="2">
    <source>
        <dbReference type="Proteomes" id="UP001141806"/>
    </source>
</evidence>
<gene>
    <name evidence="1" type="ORF">NE237_008524</name>
</gene>
<keyword evidence="2" id="KW-1185">Reference proteome</keyword>
<proteinExistence type="predicted"/>
<comment type="caution">
    <text evidence="1">The sequence shown here is derived from an EMBL/GenBank/DDBJ whole genome shotgun (WGS) entry which is preliminary data.</text>
</comment>
<dbReference type="Proteomes" id="UP001141806">
    <property type="component" value="Unassembled WGS sequence"/>
</dbReference>
<dbReference type="OrthoDB" id="1906820at2759"/>
<accession>A0A9Q0QZS1</accession>
<dbReference type="EMBL" id="JAMYWD010000002">
    <property type="protein sequence ID" value="KAJ4977744.1"/>
    <property type="molecule type" value="Genomic_DNA"/>
</dbReference>
<dbReference type="AlphaFoldDB" id="A0A9Q0QZS1"/>
<organism evidence="1 2">
    <name type="scientific">Protea cynaroides</name>
    <dbReference type="NCBI Taxonomy" id="273540"/>
    <lineage>
        <taxon>Eukaryota</taxon>
        <taxon>Viridiplantae</taxon>
        <taxon>Streptophyta</taxon>
        <taxon>Embryophyta</taxon>
        <taxon>Tracheophyta</taxon>
        <taxon>Spermatophyta</taxon>
        <taxon>Magnoliopsida</taxon>
        <taxon>Proteales</taxon>
        <taxon>Proteaceae</taxon>
        <taxon>Protea</taxon>
    </lineage>
</organism>
<evidence type="ECO:0000313" key="1">
    <source>
        <dbReference type="EMBL" id="KAJ4977744.1"/>
    </source>
</evidence>